<dbReference type="AlphaFoldDB" id="A0A164KBU7"/>
<dbReference type="Proteomes" id="UP000076512">
    <property type="component" value="Unassembled WGS sequence"/>
</dbReference>
<keyword evidence="2" id="KW-0472">Membrane</keyword>
<keyword evidence="2" id="KW-1133">Transmembrane helix</keyword>
<keyword evidence="4" id="KW-1185">Reference proteome</keyword>
<evidence type="ECO:0000256" key="1">
    <source>
        <dbReference type="SAM" id="MobiDB-lite"/>
    </source>
</evidence>
<feature type="region of interest" description="Disordered" evidence="1">
    <location>
        <begin position="1"/>
        <end position="149"/>
    </location>
</feature>
<proteinExistence type="predicted"/>
<comment type="caution">
    <text evidence="3">The sequence shown here is derived from an EMBL/GenBank/DDBJ whole genome shotgun (WGS) entry which is preliminary data.</text>
</comment>
<keyword evidence="2" id="KW-0812">Transmembrane</keyword>
<evidence type="ECO:0000256" key="2">
    <source>
        <dbReference type="SAM" id="Phobius"/>
    </source>
</evidence>
<feature type="compositionally biased region" description="Pro residues" evidence="1">
    <location>
        <begin position="67"/>
        <end position="87"/>
    </location>
</feature>
<evidence type="ECO:0000313" key="4">
    <source>
        <dbReference type="Proteomes" id="UP000076512"/>
    </source>
</evidence>
<feature type="transmembrane region" description="Helical" evidence="2">
    <location>
        <begin position="154"/>
        <end position="175"/>
    </location>
</feature>
<sequence length="293" mass="30060">MIPKPKQGDPKPPEQPAVDPETVAIPKISNPSDAATTILPVQRPGGAGPSPITKPPATPRPGTGPKNPAPQGPAGPAQAPPPPPPHRPSAAPQQVGGAPSPADTQPTEPAAMPQQPPVPPQPRPLAQPQRVPPAPAAAPTPAAAQAKPRGRRPLIVAGAAVVAVLAIVGIVLALVQHAKDNSPQAQIRSAITGYTDALASGNLNTLRGATCGRLHDFYQNIAPDQYAGVHKLSVDQKKIPKLGSVDNVQITGDKAVAQASVYTDADPTRVARTFDLQQTPDGWKVCDPPNAGR</sequence>
<name>A0A164KBU7_9NOCA</name>
<feature type="compositionally biased region" description="Pro residues" evidence="1">
    <location>
        <begin position="114"/>
        <end position="138"/>
    </location>
</feature>
<feature type="compositionally biased region" description="Basic and acidic residues" evidence="1">
    <location>
        <begin position="1"/>
        <end position="12"/>
    </location>
</feature>
<reference evidence="3 4" key="1">
    <citation type="submission" date="2016-04" db="EMBL/GenBank/DDBJ databases">
        <authorList>
            <person name="Evans L.H."/>
            <person name="Alamgir A."/>
            <person name="Owens N."/>
            <person name="Weber N.D."/>
            <person name="Virtaneva K."/>
            <person name="Barbian K."/>
            <person name="Babar A."/>
            <person name="Rosenke K."/>
        </authorList>
    </citation>
    <scope>NUCLEOTIDE SEQUENCE [LARGE SCALE GENOMIC DNA]</scope>
    <source>
        <strain evidence="3 4">IFM 0406</strain>
    </source>
</reference>
<evidence type="ECO:0008006" key="5">
    <source>
        <dbReference type="Google" id="ProtNLM"/>
    </source>
</evidence>
<dbReference type="STRING" id="455432.AWN90_42410"/>
<dbReference type="EMBL" id="LWGR01000013">
    <property type="protein sequence ID" value="KZM71240.1"/>
    <property type="molecule type" value="Genomic_DNA"/>
</dbReference>
<organism evidence="3 4">
    <name type="scientific">Nocardia terpenica</name>
    <dbReference type="NCBI Taxonomy" id="455432"/>
    <lineage>
        <taxon>Bacteria</taxon>
        <taxon>Bacillati</taxon>
        <taxon>Actinomycetota</taxon>
        <taxon>Actinomycetes</taxon>
        <taxon>Mycobacteriales</taxon>
        <taxon>Nocardiaceae</taxon>
        <taxon>Nocardia</taxon>
    </lineage>
</organism>
<accession>A0A164KBU7</accession>
<gene>
    <name evidence="3" type="ORF">AWN90_42410</name>
</gene>
<evidence type="ECO:0000313" key="3">
    <source>
        <dbReference type="EMBL" id="KZM71240.1"/>
    </source>
</evidence>
<protein>
    <recommendedName>
        <fullName evidence="5">DUF4878 domain-containing protein</fullName>
    </recommendedName>
</protein>